<proteinExistence type="inferred from homology"/>
<dbReference type="PANTHER" id="PTHR12317:SF19">
    <property type="entry name" value="DIACYLGLYCEROL O-ACYLTRANSFERASE 2-LIKE PROTEIN 6"/>
    <property type="match status" value="1"/>
</dbReference>
<evidence type="ECO:0000256" key="5">
    <source>
        <dbReference type="ARBA" id="ARBA00022692"/>
    </source>
</evidence>
<gene>
    <name evidence="11" type="ORF">APTSU1_001824200</name>
</gene>
<sequence>MIGTPTVKDGRRSAWVRNWTLWKYFQSYFPVKLVKTHDLSPKHNYIILCHPHGILSYGAFINFATLEGIFWIPFVRDYVMSMGICPVSESALMYKLTQQGSGNAVVIVPGGASESLLCRPGVSTVLLNKRKGFVKLALKTGAYLVPSYSFGENEAYNQETFPEGTWLRGLTRGSWGFLPFNHPITTVVGEPLPVPKIFDPDKDTVAKYFELYISALRKLFDQHKAEYGFSKTQELTII</sequence>
<comment type="subcellular location">
    <subcellularLocation>
        <location evidence="1">Endoplasmic reticulum membrane</location>
        <topology evidence="1">Multi-pass membrane protein</topology>
    </subcellularLocation>
</comment>
<evidence type="ECO:0000256" key="10">
    <source>
        <dbReference type="ARBA" id="ARBA00023315"/>
    </source>
</evidence>
<keyword evidence="7" id="KW-1133">Transmembrane helix</keyword>
<comment type="similarity">
    <text evidence="2">Belongs to the diacylglycerol acyltransferase family.</text>
</comment>
<dbReference type="CDD" id="cd07987">
    <property type="entry name" value="LPLAT_MGAT-like"/>
    <property type="match status" value="1"/>
</dbReference>
<name>A0ABQ0FUS4_APOSI</name>
<accession>A0ABQ0FUS4</accession>
<evidence type="ECO:0000256" key="6">
    <source>
        <dbReference type="ARBA" id="ARBA00022824"/>
    </source>
</evidence>
<evidence type="ECO:0000256" key="7">
    <source>
        <dbReference type="ARBA" id="ARBA00022989"/>
    </source>
</evidence>
<evidence type="ECO:0000256" key="4">
    <source>
        <dbReference type="ARBA" id="ARBA00022679"/>
    </source>
</evidence>
<keyword evidence="12" id="KW-1185">Reference proteome</keyword>
<dbReference type="InterPro" id="IPR007130">
    <property type="entry name" value="DAGAT"/>
</dbReference>
<dbReference type="Pfam" id="PF03982">
    <property type="entry name" value="DAGAT"/>
    <property type="match status" value="2"/>
</dbReference>
<keyword evidence="3" id="KW-0444">Lipid biosynthesis</keyword>
<keyword evidence="10" id="KW-0012">Acyltransferase</keyword>
<dbReference type="PANTHER" id="PTHR12317">
    <property type="entry name" value="DIACYLGLYCEROL O-ACYLTRANSFERASE"/>
    <property type="match status" value="1"/>
</dbReference>
<dbReference type="SUPFAM" id="SSF69593">
    <property type="entry name" value="Glycerol-3-phosphate (1)-acyltransferase"/>
    <property type="match status" value="1"/>
</dbReference>
<evidence type="ECO:0000256" key="1">
    <source>
        <dbReference type="ARBA" id="ARBA00004477"/>
    </source>
</evidence>
<evidence type="ECO:0000256" key="9">
    <source>
        <dbReference type="ARBA" id="ARBA00023136"/>
    </source>
</evidence>
<evidence type="ECO:0000256" key="2">
    <source>
        <dbReference type="ARBA" id="ARBA00005420"/>
    </source>
</evidence>
<evidence type="ECO:0000256" key="3">
    <source>
        <dbReference type="ARBA" id="ARBA00022516"/>
    </source>
</evidence>
<dbReference type="EMBL" id="BAAFST010000020">
    <property type="protein sequence ID" value="GAB1303001.1"/>
    <property type="molecule type" value="Genomic_DNA"/>
</dbReference>
<keyword evidence="4" id="KW-0808">Transferase</keyword>
<evidence type="ECO:0000313" key="11">
    <source>
        <dbReference type="EMBL" id="GAB1303001.1"/>
    </source>
</evidence>
<keyword evidence="8" id="KW-0443">Lipid metabolism</keyword>
<comment type="caution">
    <text evidence="11">The sequence shown here is derived from an EMBL/GenBank/DDBJ whole genome shotgun (WGS) entry which is preliminary data.</text>
</comment>
<evidence type="ECO:0000313" key="12">
    <source>
        <dbReference type="Proteomes" id="UP001623349"/>
    </source>
</evidence>
<evidence type="ECO:0000256" key="8">
    <source>
        <dbReference type="ARBA" id="ARBA00023098"/>
    </source>
</evidence>
<organism evidence="11 12">
    <name type="scientific">Apodemus speciosus</name>
    <name type="common">Large Japanese field mouse</name>
    <dbReference type="NCBI Taxonomy" id="105296"/>
    <lineage>
        <taxon>Eukaryota</taxon>
        <taxon>Metazoa</taxon>
        <taxon>Chordata</taxon>
        <taxon>Craniata</taxon>
        <taxon>Vertebrata</taxon>
        <taxon>Euteleostomi</taxon>
        <taxon>Mammalia</taxon>
        <taxon>Eutheria</taxon>
        <taxon>Euarchontoglires</taxon>
        <taxon>Glires</taxon>
        <taxon>Rodentia</taxon>
        <taxon>Myomorpha</taxon>
        <taxon>Muroidea</taxon>
        <taxon>Muridae</taxon>
        <taxon>Murinae</taxon>
        <taxon>Apodemus</taxon>
    </lineage>
</organism>
<dbReference type="Proteomes" id="UP001623349">
    <property type="component" value="Unassembled WGS sequence"/>
</dbReference>
<keyword evidence="6" id="KW-0256">Endoplasmic reticulum</keyword>
<keyword evidence="9" id="KW-0472">Membrane</keyword>
<reference evidence="11 12" key="1">
    <citation type="submission" date="2024-08" db="EMBL/GenBank/DDBJ databases">
        <title>The draft genome of Apodemus speciosus.</title>
        <authorList>
            <person name="Nabeshima K."/>
            <person name="Suzuki S."/>
            <person name="Onuma M."/>
        </authorList>
    </citation>
    <scope>NUCLEOTIDE SEQUENCE [LARGE SCALE GENOMIC DNA]</scope>
    <source>
        <strain evidence="11">IB14-021</strain>
    </source>
</reference>
<protein>
    <submittedName>
        <fullName evidence="11">Diacylglycerol O-acyltransferase 2-like protein 6</fullName>
    </submittedName>
</protein>
<keyword evidence="5" id="KW-0812">Transmembrane</keyword>